<gene>
    <name evidence="2" type="ORF">HNR53_001631</name>
</gene>
<keyword evidence="3" id="KW-1185">Reference proteome</keyword>
<evidence type="ECO:0008006" key="4">
    <source>
        <dbReference type="Google" id="ProtNLM"/>
    </source>
</evidence>
<evidence type="ECO:0000256" key="1">
    <source>
        <dbReference type="SAM" id="MobiDB-lite"/>
    </source>
</evidence>
<reference evidence="2 3" key="1">
    <citation type="submission" date="2020-08" db="EMBL/GenBank/DDBJ databases">
        <title>Genomic Encyclopedia of Type Strains, Phase IV (KMG-IV): sequencing the most valuable type-strain genomes for metagenomic binning, comparative biology and taxonomic classification.</title>
        <authorList>
            <person name="Goeker M."/>
        </authorList>
    </citation>
    <scope>NUCLEOTIDE SEQUENCE [LARGE SCALE GENOMIC DNA]</scope>
    <source>
        <strain evidence="2 3">DSM 5391</strain>
    </source>
</reference>
<evidence type="ECO:0000313" key="2">
    <source>
        <dbReference type="EMBL" id="MBB6445021.1"/>
    </source>
</evidence>
<feature type="compositionally biased region" description="Basic and acidic residues" evidence="1">
    <location>
        <begin position="184"/>
        <end position="193"/>
    </location>
</feature>
<proteinExistence type="predicted"/>
<evidence type="ECO:0000313" key="3">
    <source>
        <dbReference type="Proteomes" id="UP000531594"/>
    </source>
</evidence>
<organism evidence="2 3">
    <name type="scientific">Bacillus benzoevorans</name>
    <dbReference type="NCBI Taxonomy" id="1456"/>
    <lineage>
        <taxon>Bacteria</taxon>
        <taxon>Bacillati</taxon>
        <taxon>Bacillota</taxon>
        <taxon>Bacilli</taxon>
        <taxon>Bacillales</taxon>
        <taxon>Bacillaceae</taxon>
        <taxon>Bacillus</taxon>
    </lineage>
</organism>
<dbReference type="Pfam" id="PF09580">
    <property type="entry name" value="Spore_YhcN_YlaJ"/>
    <property type="match status" value="1"/>
</dbReference>
<dbReference type="RefSeq" id="WP_184524675.1">
    <property type="nucleotide sequence ID" value="NZ_JACHGK010000004.1"/>
</dbReference>
<dbReference type="Proteomes" id="UP000531594">
    <property type="component" value="Unassembled WGS sequence"/>
</dbReference>
<comment type="caution">
    <text evidence="2">The sequence shown here is derived from an EMBL/GenBank/DDBJ whole genome shotgun (WGS) entry which is preliminary data.</text>
</comment>
<sequence>MKKTLLMIGICGISVLAACQNNEAKDDLYHESGNTINVNDSRADIYRDVKNGDVSEDFGYVRHQKSPIAGEQMANKHYSAIDREKLADVISKNVTDLPNVLDAATLVTDEEVLVIYETDSTNRHLTADQVKKSAMAFVPRWYHVYVSDNGQLRNLANSYAQLDSDSRNAENGINKLIKEMLKSPQGEDVKTEENANGVTKGIGVNKK</sequence>
<name>A0A7X0HQR9_9BACI</name>
<protein>
    <recommendedName>
        <fullName evidence="4">Sporulation protein</fullName>
    </recommendedName>
</protein>
<dbReference type="EMBL" id="JACHGK010000004">
    <property type="protein sequence ID" value="MBB6445021.1"/>
    <property type="molecule type" value="Genomic_DNA"/>
</dbReference>
<feature type="region of interest" description="Disordered" evidence="1">
    <location>
        <begin position="184"/>
        <end position="207"/>
    </location>
</feature>
<accession>A0A7X0HQR9</accession>
<dbReference type="PROSITE" id="PS51257">
    <property type="entry name" value="PROKAR_LIPOPROTEIN"/>
    <property type="match status" value="1"/>
</dbReference>
<dbReference type="InterPro" id="IPR019076">
    <property type="entry name" value="Spore_lipoprot_YhcN/YlaJ-like"/>
</dbReference>
<dbReference type="AlphaFoldDB" id="A0A7X0HQR9"/>